<dbReference type="Proteomes" id="UP000245514">
    <property type="component" value="Unassembled WGS sequence"/>
</dbReference>
<sequence length="69" mass="7808">MSSAEGIKQRFAKRQAFMQYPNFLGYDKDPDDAQRNAYLQGIVQKGVGAISFSGNYRSKRSEGLPFKLE</sequence>
<gene>
    <name evidence="1" type="ORF">CAY35_08520</name>
</gene>
<keyword evidence="2" id="KW-1185">Reference proteome</keyword>
<name>A0ABX5L3M9_9MICC</name>
<protein>
    <submittedName>
        <fullName evidence="1">Uncharacterized protein</fullName>
    </submittedName>
</protein>
<evidence type="ECO:0000313" key="1">
    <source>
        <dbReference type="EMBL" id="PWI27187.1"/>
    </source>
</evidence>
<dbReference type="RefSeq" id="WP_109304199.1">
    <property type="nucleotide sequence ID" value="NZ_QFWG01000013.1"/>
</dbReference>
<accession>A0ABX5L3M9</accession>
<evidence type="ECO:0000313" key="2">
    <source>
        <dbReference type="Proteomes" id="UP000245514"/>
    </source>
</evidence>
<organism evidence="1 2">
    <name type="scientific">Pseudoglutamicibacter cumminsii</name>
    <dbReference type="NCBI Taxonomy" id="156979"/>
    <lineage>
        <taxon>Bacteria</taxon>
        <taxon>Bacillati</taxon>
        <taxon>Actinomycetota</taxon>
        <taxon>Actinomycetes</taxon>
        <taxon>Micrococcales</taxon>
        <taxon>Micrococcaceae</taxon>
        <taxon>Pseudoglutamicibacter</taxon>
    </lineage>
</organism>
<reference evidence="1 2" key="1">
    <citation type="submission" date="2018-05" db="EMBL/GenBank/DDBJ databases">
        <title>Draft Genome Sequence of Arthrobacter cumminsii IME1328, Isolated from a Patient Who Suffered from Foot Ulcers in China.</title>
        <authorList>
            <person name="Li M."/>
            <person name="Jiang Z."/>
            <person name="Sun Q."/>
            <person name="Tong Y."/>
        </authorList>
    </citation>
    <scope>NUCLEOTIDE SEQUENCE [LARGE SCALE GENOMIC DNA]</scope>
    <source>
        <strain evidence="1 2">IME1328</strain>
    </source>
</reference>
<comment type="caution">
    <text evidence="1">The sequence shown here is derived from an EMBL/GenBank/DDBJ whole genome shotgun (WGS) entry which is preliminary data.</text>
</comment>
<proteinExistence type="predicted"/>
<dbReference type="EMBL" id="QFWG01000013">
    <property type="protein sequence ID" value="PWI27187.1"/>
    <property type="molecule type" value="Genomic_DNA"/>
</dbReference>